<dbReference type="EMBL" id="JAUIZM010000007">
    <property type="protein sequence ID" value="KAK1374212.1"/>
    <property type="molecule type" value="Genomic_DNA"/>
</dbReference>
<name>A0AAD8HVG2_9APIA</name>
<sequence length="212" mass="24186">MRKSWRKGQGCAFVTQVVCRIRFATITGSPHFVTKSSAELVKETTSLKGENTRNSIFFHYIEQHIFSHLENWNLSEDKSAMQSEKSSDECCLRPEPKLCEDSPDYYNRSLPFARNVACTDDKKHAATPKSSYESELRYHADSNIVFMLIGNKTNMKHLRAIATEDVTTLEPTSSRRLSRQFLQKFTGEAGYSPKMPRPTANKSLDKANTIHQ</sequence>
<comment type="caution">
    <text evidence="2">The sequence shown here is derived from an EMBL/GenBank/DDBJ whole genome shotgun (WGS) entry which is preliminary data.</text>
</comment>
<evidence type="ECO:0000313" key="2">
    <source>
        <dbReference type="EMBL" id="KAK1374212.1"/>
    </source>
</evidence>
<evidence type="ECO:0000256" key="1">
    <source>
        <dbReference type="SAM" id="MobiDB-lite"/>
    </source>
</evidence>
<reference evidence="2" key="1">
    <citation type="submission" date="2023-02" db="EMBL/GenBank/DDBJ databases">
        <title>Genome of toxic invasive species Heracleum sosnowskyi carries increased number of genes despite the absence of recent whole-genome duplications.</title>
        <authorList>
            <person name="Schelkunov M."/>
            <person name="Shtratnikova V."/>
            <person name="Makarenko M."/>
            <person name="Klepikova A."/>
            <person name="Omelchenko D."/>
            <person name="Novikova G."/>
            <person name="Obukhova E."/>
            <person name="Bogdanov V."/>
            <person name="Penin A."/>
            <person name="Logacheva M."/>
        </authorList>
    </citation>
    <scope>NUCLEOTIDE SEQUENCE</scope>
    <source>
        <strain evidence="2">Hsosn_3</strain>
        <tissue evidence="2">Leaf</tissue>
    </source>
</reference>
<reference evidence="2" key="2">
    <citation type="submission" date="2023-05" db="EMBL/GenBank/DDBJ databases">
        <authorList>
            <person name="Schelkunov M.I."/>
        </authorList>
    </citation>
    <scope>NUCLEOTIDE SEQUENCE</scope>
    <source>
        <strain evidence="2">Hsosn_3</strain>
        <tissue evidence="2">Leaf</tissue>
    </source>
</reference>
<evidence type="ECO:0000313" key="3">
    <source>
        <dbReference type="Proteomes" id="UP001237642"/>
    </source>
</evidence>
<proteinExistence type="predicted"/>
<gene>
    <name evidence="2" type="ORF">POM88_030405</name>
</gene>
<feature type="region of interest" description="Disordered" evidence="1">
    <location>
        <begin position="187"/>
        <end position="212"/>
    </location>
</feature>
<accession>A0AAD8HVG2</accession>
<protein>
    <submittedName>
        <fullName evidence="2">Uncharacterized protein</fullName>
    </submittedName>
</protein>
<keyword evidence="3" id="KW-1185">Reference proteome</keyword>
<organism evidence="2 3">
    <name type="scientific">Heracleum sosnowskyi</name>
    <dbReference type="NCBI Taxonomy" id="360622"/>
    <lineage>
        <taxon>Eukaryota</taxon>
        <taxon>Viridiplantae</taxon>
        <taxon>Streptophyta</taxon>
        <taxon>Embryophyta</taxon>
        <taxon>Tracheophyta</taxon>
        <taxon>Spermatophyta</taxon>
        <taxon>Magnoliopsida</taxon>
        <taxon>eudicotyledons</taxon>
        <taxon>Gunneridae</taxon>
        <taxon>Pentapetalae</taxon>
        <taxon>asterids</taxon>
        <taxon>campanulids</taxon>
        <taxon>Apiales</taxon>
        <taxon>Apiaceae</taxon>
        <taxon>Apioideae</taxon>
        <taxon>apioid superclade</taxon>
        <taxon>Tordylieae</taxon>
        <taxon>Tordyliinae</taxon>
        <taxon>Heracleum</taxon>
    </lineage>
</organism>
<dbReference type="AlphaFoldDB" id="A0AAD8HVG2"/>
<dbReference type="Proteomes" id="UP001237642">
    <property type="component" value="Unassembled WGS sequence"/>
</dbReference>